<dbReference type="PROSITE" id="PS50850">
    <property type="entry name" value="MFS"/>
    <property type="match status" value="1"/>
</dbReference>
<feature type="transmembrane region" description="Helical" evidence="2">
    <location>
        <begin position="144"/>
        <end position="165"/>
    </location>
</feature>
<dbReference type="Proteomes" id="UP000095287">
    <property type="component" value="Unplaced"/>
</dbReference>
<dbReference type="InterPro" id="IPR011701">
    <property type="entry name" value="MFS"/>
</dbReference>
<protein>
    <submittedName>
        <fullName evidence="5">MFS domain-containing protein</fullName>
    </submittedName>
</protein>
<dbReference type="AlphaFoldDB" id="A0A1I7YSV9"/>
<feature type="transmembrane region" description="Helical" evidence="2">
    <location>
        <begin position="274"/>
        <end position="295"/>
    </location>
</feature>
<feature type="transmembrane region" description="Helical" evidence="2">
    <location>
        <begin position="368"/>
        <end position="391"/>
    </location>
</feature>
<accession>A0A1I7YSV9</accession>
<dbReference type="InterPro" id="IPR036259">
    <property type="entry name" value="MFS_trans_sf"/>
</dbReference>
<feature type="transmembrane region" description="Helical" evidence="2">
    <location>
        <begin position="307"/>
        <end position="328"/>
    </location>
</feature>
<evidence type="ECO:0000313" key="4">
    <source>
        <dbReference type="Proteomes" id="UP000095287"/>
    </source>
</evidence>
<keyword evidence="2" id="KW-0812">Transmembrane</keyword>
<keyword evidence="2" id="KW-0472">Membrane</keyword>
<organism evidence="4 5">
    <name type="scientific">Steinernema glaseri</name>
    <dbReference type="NCBI Taxonomy" id="37863"/>
    <lineage>
        <taxon>Eukaryota</taxon>
        <taxon>Metazoa</taxon>
        <taxon>Ecdysozoa</taxon>
        <taxon>Nematoda</taxon>
        <taxon>Chromadorea</taxon>
        <taxon>Rhabditida</taxon>
        <taxon>Tylenchina</taxon>
        <taxon>Panagrolaimomorpha</taxon>
        <taxon>Strongyloidoidea</taxon>
        <taxon>Steinernematidae</taxon>
        <taxon>Steinernema</taxon>
    </lineage>
</organism>
<name>A0A1I7YSV9_9BILA</name>
<evidence type="ECO:0000259" key="3">
    <source>
        <dbReference type="PROSITE" id="PS50850"/>
    </source>
</evidence>
<feature type="transmembrane region" description="Helical" evidence="2">
    <location>
        <begin position="177"/>
        <end position="196"/>
    </location>
</feature>
<feature type="transmembrane region" description="Helical" evidence="2">
    <location>
        <begin position="12"/>
        <end position="33"/>
    </location>
</feature>
<feature type="transmembrane region" description="Helical" evidence="2">
    <location>
        <begin position="85"/>
        <end position="103"/>
    </location>
</feature>
<proteinExistence type="predicted"/>
<sequence length="450" mass="49135">MASDLVRYSILTVRLLSMSMLLANTVLFNFTVICMKPEDRGETALNATRYYSAAEEGWIMSMTAVGNIIGTLPAIYLTDHFGLRMSYTLFGFLSGVTTALYPLAAADIYIALVVRLFQGFGMACAFVAMGIIPMEYGGDKGKGMFVTVLTCSYQIGPFSTMPVSAAFCESAIGWSGVYYLFGAVTVVLFAAFVVIYKDRTETRRTPSTAKVLPKAEQDPTLSKEVVPYKEIFSTSSVWGILTTGFGDSLGYFVFFLYGPIYVNKVLNFEVEQTGVFAAIPYAVSMGTKFLGGIFLYKGSCISEQLRIMLFTVSSQAIMSVNFIVLTLLSSSMPLLAEFIFTITVAVSGLHFIGLMTAAQIVSQKYTHIISSAIAAQESLIGLLLPPLVSVIAPNHNPSEWATVFYYIVAVLVLTNISFVVLTKIKPAKWTREDRGSIDTADSEMAVKQVE</sequence>
<feature type="transmembrane region" description="Helical" evidence="2">
    <location>
        <begin position="237"/>
        <end position="262"/>
    </location>
</feature>
<feature type="transmembrane region" description="Helical" evidence="2">
    <location>
        <begin position="334"/>
        <end position="356"/>
    </location>
</feature>
<dbReference type="SUPFAM" id="SSF103473">
    <property type="entry name" value="MFS general substrate transporter"/>
    <property type="match status" value="1"/>
</dbReference>
<feature type="transmembrane region" description="Helical" evidence="2">
    <location>
        <begin position="109"/>
        <end position="132"/>
    </location>
</feature>
<dbReference type="GO" id="GO:0016020">
    <property type="term" value="C:membrane"/>
    <property type="evidence" value="ECO:0007669"/>
    <property type="project" value="UniProtKB-SubCell"/>
</dbReference>
<comment type="subcellular location">
    <subcellularLocation>
        <location evidence="1">Membrane</location>
        <topology evidence="1">Multi-pass membrane protein</topology>
    </subcellularLocation>
</comment>
<evidence type="ECO:0000256" key="1">
    <source>
        <dbReference type="ARBA" id="ARBA00004141"/>
    </source>
</evidence>
<feature type="domain" description="Major facilitator superfamily (MFS) profile" evidence="3">
    <location>
        <begin position="17"/>
        <end position="426"/>
    </location>
</feature>
<dbReference type="Pfam" id="PF07690">
    <property type="entry name" value="MFS_1"/>
    <property type="match status" value="1"/>
</dbReference>
<dbReference type="PANTHER" id="PTHR45757:SF11">
    <property type="entry name" value="MAJOR FACILITATOR SUPERFAMILY (MFS) PROFILE DOMAIN-CONTAINING PROTEIN"/>
    <property type="match status" value="1"/>
</dbReference>
<feature type="transmembrane region" description="Helical" evidence="2">
    <location>
        <begin position="403"/>
        <end position="421"/>
    </location>
</feature>
<feature type="transmembrane region" description="Helical" evidence="2">
    <location>
        <begin position="58"/>
        <end position="78"/>
    </location>
</feature>
<dbReference type="InterPro" id="IPR020846">
    <property type="entry name" value="MFS_dom"/>
</dbReference>
<dbReference type="PANTHER" id="PTHR45757">
    <property type="entry name" value="PROTEIN CBG23364-RELATED"/>
    <property type="match status" value="1"/>
</dbReference>
<dbReference type="Gene3D" id="1.20.1250.20">
    <property type="entry name" value="MFS general substrate transporter like domains"/>
    <property type="match status" value="2"/>
</dbReference>
<reference evidence="5" key="1">
    <citation type="submission" date="2016-11" db="UniProtKB">
        <authorList>
            <consortium name="WormBaseParasite"/>
        </authorList>
    </citation>
    <scope>IDENTIFICATION</scope>
</reference>
<evidence type="ECO:0000256" key="2">
    <source>
        <dbReference type="SAM" id="Phobius"/>
    </source>
</evidence>
<dbReference type="GO" id="GO:0022857">
    <property type="term" value="F:transmembrane transporter activity"/>
    <property type="evidence" value="ECO:0007669"/>
    <property type="project" value="InterPro"/>
</dbReference>
<keyword evidence="4" id="KW-1185">Reference proteome</keyword>
<dbReference type="WBParaSite" id="L893_g1950.t1">
    <property type="protein sequence ID" value="L893_g1950.t1"/>
    <property type="gene ID" value="L893_g1950"/>
</dbReference>
<evidence type="ECO:0000313" key="5">
    <source>
        <dbReference type="WBParaSite" id="L893_g1950.t1"/>
    </source>
</evidence>
<keyword evidence="2" id="KW-1133">Transmembrane helix</keyword>